<evidence type="ECO:0000256" key="7">
    <source>
        <dbReference type="SAM" id="MobiDB-lite"/>
    </source>
</evidence>
<keyword evidence="3 5" id="KW-0371">Homeobox</keyword>
<dbReference type="InterPro" id="IPR052488">
    <property type="entry name" value="DMBX_homeobox"/>
</dbReference>
<dbReference type="KEGG" id="csem:107989854"/>
<dbReference type="GO" id="GO:0005634">
    <property type="term" value="C:nucleus"/>
    <property type="evidence" value="ECO:0007669"/>
    <property type="project" value="UniProtKB-SubCell"/>
</dbReference>
<feature type="DNA-binding region" description="Homeobox" evidence="5">
    <location>
        <begin position="70"/>
        <end position="129"/>
    </location>
</feature>
<keyword evidence="2 5" id="KW-0238">DNA-binding</keyword>
<evidence type="ECO:0000256" key="6">
    <source>
        <dbReference type="RuleBase" id="RU000682"/>
    </source>
</evidence>
<comment type="similarity">
    <text evidence="1">Belongs to the paired homeobox family.</text>
</comment>
<accession>A0A3P8WHA6</accession>
<dbReference type="OrthoDB" id="6159439at2759"/>
<feature type="region of interest" description="Disordered" evidence="7">
    <location>
        <begin position="129"/>
        <end position="157"/>
    </location>
</feature>
<keyword evidence="4 5" id="KW-0539">Nucleus</keyword>
<comment type="subcellular location">
    <subcellularLocation>
        <location evidence="5 6">Nucleus</location>
    </subcellularLocation>
</comment>
<keyword evidence="10" id="KW-1185">Reference proteome</keyword>
<dbReference type="CDD" id="cd00086">
    <property type="entry name" value="homeodomain"/>
    <property type="match status" value="1"/>
</dbReference>
<evidence type="ECO:0000256" key="5">
    <source>
        <dbReference type="PROSITE-ProRule" id="PRU00108"/>
    </source>
</evidence>
<dbReference type="InterPro" id="IPR017970">
    <property type="entry name" value="Homeobox_CS"/>
</dbReference>
<evidence type="ECO:0000256" key="4">
    <source>
        <dbReference type="ARBA" id="ARBA00023242"/>
    </source>
</evidence>
<protein>
    <submittedName>
        <fullName evidence="9">Diencephalon/mesencephalon homeobox 2</fullName>
    </submittedName>
</protein>
<name>A0A3P8WHA6_CYNSE</name>
<dbReference type="RefSeq" id="XP_016895851.1">
    <property type="nucleotide sequence ID" value="XM_017040362.2"/>
</dbReference>
<organism evidence="9 10">
    <name type="scientific">Cynoglossus semilaevis</name>
    <name type="common">Tongue sole</name>
    <dbReference type="NCBI Taxonomy" id="244447"/>
    <lineage>
        <taxon>Eukaryota</taxon>
        <taxon>Metazoa</taxon>
        <taxon>Chordata</taxon>
        <taxon>Craniata</taxon>
        <taxon>Vertebrata</taxon>
        <taxon>Euteleostomi</taxon>
        <taxon>Actinopterygii</taxon>
        <taxon>Neopterygii</taxon>
        <taxon>Teleostei</taxon>
        <taxon>Neoteleostei</taxon>
        <taxon>Acanthomorphata</taxon>
        <taxon>Carangaria</taxon>
        <taxon>Pleuronectiformes</taxon>
        <taxon>Pleuronectoidei</taxon>
        <taxon>Cynoglossidae</taxon>
        <taxon>Cynoglossinae</taxon>
        <taxon>Cynoglossus</taxon>
    </lineage>
</organism>
<sequence length="273" mass="30275">MNSLNFCGPSRAAVHPLHVVNSMLFDIHQQVAEQYQAYSAAAGPTVHPLTVAERLAELILEAHYGNQQKQRRSRTAFSVSQLQALEKAFQQTQYPDVGMRERLAVCINLPEARIQVWFKNRRAKFRKDQKCSSPSSLEDMPHCSKVGQEDATAEDKQDTTTACIDSNIFPPLPPRPPHVRDVCPPPLTLSDADISRCTLRLHSTPLLPVMRGECHGHAPHQPVLGVLSSDLPLPPLYWPIIQQQHSSTLRAPPSSGSKHCSLSLQTAFSSKTV</sequence>
<dbReference type="InterPro" id="IPR009057">
    <property type="entry name" value="Homeodomain-like_sf"/>
</dbReference>
<proteinExistence type="inferred from homology"/>
<evidence type="ECO:0000313" key="10">
    <source>
        <dbReference type="Proteomes" id="UP000265120"/>
    </source>
</evidence>
<dbReference type="AlphaFoldDB" id="A0A3P8WHA6"/>
<evidence type="ECO:0000313" key="9">
    <source>
        <dbReference type="Ensembl" id="ENSCSEP00000026124.1"/>
    </source>
</evidence>
<dbReference type="OMA" id="MNSLNFC"/>
<reference evidence="9" key="2">
    <citation type="submission" date="2025-08" db="UniProtKB">
        <authorList>
            <consortium name="Ensembl"/>
        </authorList>
    </citation>
    <scope>IDENTIFICATION</scope>
</reference>
<evidence type="ECO:0000259" key="8">
    <source>
        <dbReference type="PROSITE" id="PS50071"/>
    </source>
</evidence>
<dbReference type="PANTHER" id="PTHR46639">
    <property type="entry name" value="DIENCEPHALON/MESENCEPHALON HOMEOBOX PROTEIN 1"/>
    <property type="match status" value="1"/>
</dbReference>
<dbReference type="GO" id="GO:0000981">
    <property type="term" value="F:DNA-binding transcription factor activity, RNA polymerase II-specific"/>
    <property type="evidence" value="ECO:0007669"/>
    <property type="project" value="InterPro"/>
</dbReference>
<reference evidence="9 10" key="1">
    <citation type="journal article" date="2014" name="Nat. Genet.">
        <title>Whole-genome sequence of a flatfish provides insights into ZW sex chromosome evolution and adaptation to a benthic lifestyle.</title>
        <authorList>
            <person name="Chen S."/>
            <person name="Zhang G."/>
            <person name="Shao C."/>
            <person name="Huang Q."/>
            <person name="Liu G."/>
            <person name="Zhang P."/>
            <person name="Song W."/>
            <person name="An N."/>
            <person name="Chalopin D."/>
            <person name="Volff J.N."/>
            <person name="Hong Y."/>
            <person name="Li Q."/>
            <person name="Sha Z."/>
            <person name="Zhou H."/>
            <person name="Xie M."/>
            <person name="Yu Q."/>
            <person name="Liu Y."/>
            <person name="Xiang H."/>
            <person name="Wang N."/>
            <person name="Wu K."/>
            <person name="Yang C."/>
            <person name="Zhou Q."/>
            <person name="Liao X."/>
            <person name="Yang L."/>
            <person name="Hu Q."/>
            <person name="Zhang J."/>
            <person name="Meng L."/>
            <person name="Jin L."/>
            <person name="Tian Y."/>
            <person name="Lian J."/>
            <person name="Yang J."/>
            <person name="Miao G."/>
            <person name="Liu S."/>
            <person name="Liang Z."/>
            <person name="Yan F."/>
            <person name="Li Y."/>
            <person name="Sun B."/>
            <person name="Zhang H."/>
            <person name="Zhang J."/>
            <person name="Zhu Y."/>
            <person name="Du M."/>
            <person name="Zhao Y."/>
            <person name="Schartl M."/>
            <person name="Tang Q."/>
            <person name="Wang J."/>
        </authorList>
    </citation>
    <scope>NUCLEOTIDE SEQUENCE</scope>
</reference>
<dbReference type="PROSITE" id="PS00027">
    <property type="entry name" value="HOMEOBOX_1"/>
    <property type="match status" value="1"/>
</dbReference>
<dbReference type="GeneID" id="107989854"/>
<dbReference type="CTD" id="445169"/>
<evidence type="ECO:0000256" key="1">
    <source>
        <dbReference type="ARBA" id="ARBA00005733"/>
    </source>
</evidence>
<dbReference type="Proteomes" id="UP000265120">
    <property type="component" value="Chromosome 2"/>
</dbReference>
<reference evidence="9" key="3">
    <citation type="submission" date="2025-09" db="UniProtKB">
        <authorList>
            <consortium name="Ensembl"/>
        </authorList>
    </citation>
    <scope>IDENTIFICATION</scope>
</reference>
<dbReference type="GO" id="GO:0000977">
    <property type="term" value="F:RNA polymerase II transcription regulatory region sequence-specific DNA binding"/>
    <property type="evidence" value="ECO:0007669"/>
    <property type="project" value="TreeGrafter"/>
</dbReference>
<dbReference type="FunFam" id="1.10.10.60:FF:000551">
    <property type="entry name" value="Predicted protein"/>
    <property type="match status" value="1"/>
</dbReference>
<dbReference type="SUPFAM" id="SSF46689">
    <property type="entry name" value="Homeodomain-like"/>
    <property type="match status" value="1"/>
</dbReference>
<dbReference type="InParanoid" id="A0A3P8WHA6"/>
<evidence type="ECO:0000256" key="3">
    <source>
        <dbReference type="ARBA" id="ARBA00023155"/>
    </source>
</evidence>
<dbReference type="Gene3D" id="1.10.10.60">
    <property type="entry name" value="Homeodomain-like"/>
    <property type="match status" value="1"/>
</dbReference>
<dbReference type="PANTHER" id="PTHR46639:SF4">
    <property type="entry name" value="DIENCEPHALON_MESENCEPHALON HOMEOBOX PROTEIN 1-B-LIKE"/>
    <property type="match status" value="1"/>
</dbReference>
<dbReference type="GeneTree" id="ENSGT00940000155505"/>
<evidence type="ECO:0000256" key="2">
    <source>
        <dbReference type="ARBA" id="ARBA00023125"/>
    </source>
</evidence>
<feature type="domain" description="Homeobox" evidence="8">
    <location>
        <begin position="68"/>
        <end position="128"/>
    </location>
</feature>
<dbReference type="InterPro" id="IPR001356">
    <property type="entry name" value="HD"/>
</dbReference>
<dbReference type="PROSITE" id="PS50071">
    <property type="entry name" value="HOMEOBOX_2"/>
    <property type="match status" value="1"/>
</dbReference>
<dbReference type="SMART" id="SM00389">
    <property type="entry name" value="HOX"/>
    <property type="match status" value="1"/>
</dbReference>
<dbReference type="Pfam" id="PF00046">
    <property type="entry name" value="Homeodomain"/>
    <property type="match status" value="1"/>
</dbReference>
<dbReference type="Ensembl" id="ENSCSET00000026465.1">
    <property type="protein sequence ID" value="ENSCSEP00000026124.1"/>
    <property type="gene ID" value="ENSCSEG00000016680.1"/>
</dbReference>